<organism evidence="1">
    <name type="scientific">human gut metagenome</name>
    <dbReference type="NCBI Taxonomy" id="408170"/>
    <lineage>
        <taxon>unclassified sequences</taxon>
        <taxon>metagenomes</taxon>
        <taxon>organismal metagenomes</taxon>
    </lineage>
</organism>
<gene>
    <name evidence="1" type="ORF">LEA_02999</name>
</gene>
<dbReference type="AlphaFoldDB" id="K1U9R6"/>
<feature type="non-terminal residue" evidence="1">
    <location>
        <position position="1"/>
    </location>
</feature>
<comment type="caution">
    <text evidence="1">The sequence shown here is derived from an EMBL/GenBank/DDBJ whole genome shotgun (WGS) entry which is preliminary data.</text>
</comment>
<accession>K1U9R6</accession>
<name>K1U9R6_9ZZZZ</name>
<reference evidence="1" key="1">
    <citation type="journal article" date="2013" name="Environ. Microbiol.">
        <title>Microbiota from the distal guts of lean and obese adolescents exhibit partial functional redundancy besides clear differences in community structure.</title>
        <authorList>
            <person name="Ferrer M."/>
            <person name="Ruiz A."/>
            <person name="Lanza F."/>
            <person name="Haange S.B."/>
            <person name="Oberbach A."/>
            <person name="Till H."/>
            <person name="Bargiela R."/>
            <person name="Campoy C."/>
            <person name="Segura M.T."/>
            <person name="Richter M."/>
            <person name="von Bergen M."/>
            <person name="Seifert J."/>
            <person name="Suarez A."/>
        </authorList>
    </citation>
    <scope>NUCLEOTIDE SEQUENCE</scope>
</reference>
<evidence type="ECO:0000313" key="1">
    <source>
        <dbReference type="EMBL" id="EKC78908.1"/>
    </source>
</evidence>
<proteinExistence type="predicted"/>
<dbReference type="EMBL" id="AJWY01002012">
    <property type="protein sequence ID" value="EKC78908.1"/>
    <property type="molecule type" value="Genomic_DNA"/>
</dbReference>
<sequence length="57" mass="6557">SSHTIRNDIRVLELEYPIYTKMGAGGGVFILDSSRLQQRWLTVRQRELLMDVCSVFG</sequence>
<protein>
    <submittedName>
        <fullName evidence="1">Uncharacterized protein</fullName>
    </submittedName>
</protein>